<dbReference type="PRINTS" id="PR00821">
    <property type="entry name" value="TAGLIPASE"/>
</dbReference>
<comment type="similarity">
    <text evidence="2 4">Belongs to the AB hydrolase superfamily. Lipase family.</text>
</comment>
<dbReference type="GO" id="GO:0017171">
    <property type="term" value="F:serine hydrolase activity"/>
    <property type="evidence" value="ECO:0007669"/>
    <property type="project" value="TreeGrafter"/>
</dbReference>
<dbReference type="GO" id="GO:0005615">
    <property type="term" value="C:extracellular space"/>
    <property type="evidence" value="ECO:0007669"/>
    <property type="project" value="TreeGrafter"/>
</dbReference>
<dbReference type="HOGENOM" id="CLU_523036_0_0_1"/>
<dbReference type="InterPro" id="IPR013818">
    <property type="entry name" value="Lipase"/>
</dbReference>
<sequence length="521" mass="58741">MANIWVDNENIGVGLPAMSAKKRIPLQNGNPKQSAKKSVLSKIDNVMHQKHLTATPLKATQNNCSGFKDRSHVRHEVFKTPAVATTSKANNKDFLFDYQDHPKCLSKCTKRIAEQWADNQLHSDDLFHQLFKDVESSYKTADDVFNIPKSYIFDDDFAQAPDANPVVGLFDPACFVVNNTICPNENVTFWLYSKETADKPILLNPLELNPWDFRPTRPLKILVHGYTGYRDFAPSSYIRPVLLDNEDVYVISIDYGPLVRYPCYVQAVRNAPLVSQCLAQLINNLVDQGIVENSQIHIIGFSLGSQVAGQTANYVRRKLKHITGLDPAKPLFITGSNSRRLDAEDAEFVDVIHTDVFARGMLRSMGHVDFYPNLGLTQPGCMEDNPSDPSSCNHERAPIYYAESINSTKGFWGRRCSSWLIYLIGLCPTQGPQAEMGYHVDKGIQGSYFLKTDSKSPYALGKTDDVDNSKFLAKFKLSAANNEIDHEFEPQVEEKIVDLSENDIELEKKLFLEDNYEDELL</sequence>
<proteinExistence type="inferred from homology"/>
<dbReference type="eggNOG" id="ENOG502SH66">
    <property type="taxonomic scope" value="Eukaryota"/>
</dbReference>
<evidence type="ECO:0000256" key="2">
    <source>
        <dbReference type="ARBA" id="ARBA00010701"/>
    </source>
</evidence>
<name>B4MU00_DROWI</name>
<evidence type="ECO:0000256" key="3">
    <source>
        <dbReference type="ARBA" id="ARBA00022525"/>
    </source>
</evidence>
<dbReference type="InParanoid" id="B4MU00"/>
<dbReference type="GO" id="GO:0016042">
    <property type="term" value="P:lipid catabolic process"/>
    <property type="evidence" value="ECO:0007669"/>
    <property type="project" value="TreeGrafter"/>
</dbReference>
<keyword evidence="3" id="KW-0964">Secreted</keyword>
<evidence type="ECO:0000313" key="6">
    <source>
        <dbReference type="EMBL" id="EDW75589.1"/>
    </source>
</evidence>
<evidence type="ECO:0000256" key="1">
    <source>
        <dbReference type="ARBA" id="ARBA00004613"/>
    </source>
</evidence>
<dbReference type="InterPro" id="IPR029058">
    <property type="entry name" value="AB_hydrolase_fold"/>
</dbReference>
<dbReference type="InterPro" id="IPR000734">
    <property type="entry name" value="TAG_lipase"/>
</dbReference>
<evidence type="ECO:0000259" key="5">
    <source>
        <dbReference type="Pfam" id="PF00151"/>
    </source>
</evidence>
<dbReference type="PANTHER" id="PTHR11610:SF177">
    <property type="entry name" value="IP13478P-RELATED"/>
    <property type="match status" value="1"/>
</dbReference>
<gene>
    <name evidence="6" type="primary">Dwil\GK23736</name>
    <name evidence="6" type="ORF">Dwil_GK23736</name>
</gene>
<evidence type="ECO:0000313" key="7">
    <source>
        <dbReference type="Proteomes" id="UP000007798"/>
    </source>
</evidence>
<dbReference type="CDD" id="cd00707">
    <property type="entry name" value="Pancreat_lipase_like"/>
    <property type="match status" value="1"/>
</dbReference>
<dbReference type="Proteomes" id="UP000007798">
    <property type="component" value="Unassembled WGS sequence"/>
</dbReference>
<feature type="domain" description="Lipase" evidence="5">
    <location>
        <begin position="184"/>
        <end position="458"/>
    </location>
</feature>
<dbReference type="Gene3D" id="3.40.50.1820">
    <property type="entry name" value="alpha/beta hydrolase"/>
    <property type="match status" value="1"/>
</dbReference>
<dbReference type="Pfam" id="PF00151">
    <property type="entry name" value="Lipase"/>
    <property type="match status" value="1"/>
</dbReference>
<dbReference type="STRING" id="7260.B4MU00"/>
<evidence type="ECO:0000256" key="4">
    <source>
        <dbReference type="RuleBase" id="RU004262"/>
    </source>
</evidence>
<dbReference type="OrthoDB" id="8183961at2759"/>
<accession>B4MU00</accession>
<dbReference type="FunCoup" id="B4MU00">
    <property type="interactions" value="14"/>
</dbReference>
<organism evidence="6 7">
    <name type="scientific">Drosophila willistoni</name>
    <name type="common">Fruit fly</name>
    <dbReference type="NCBI Taxonomy" id="7260"/>
    <lineage>
        <taxon>Eukaryota</taxon>
        <taxon>Metazoa</taxon>
        <taxon>Ecdysozoa</taxon>
        <taxon>Arthropoda</taxon>
        <taxon>Hexapoda</taxon>
        <taxon>Insecta</taxon>
        <taxon>Pterygota</taxon>
        <taxon>Neoptera</taxon>
        <taxon>Endopterygota</taxon>
        <taxon>Diptera</taxon>
        <taxon>Brachycera</taxon>
        <taxon>Muscomorpha</taxon>
        <taxon>Ephydroidea</taxon>
        <taxon>Drosophilidae</taxon>
        <taxon>Drosophila</taxon>
        <taxon>Sophophora</taxon>
    </lineage>
</organism>
<dbReference type="GO" id="GO:0016298">
    <property type="term" value="F:lipase activity"/>
    <property type="evidence" value="ECO:0007669"/>
    <property type="project" value="InterPro"/>
</dbReference>
<dbReference type="SMR" id="B4MU00"/>
<dbReference type="PhylomeDB" id="B4MU00"/>
<protein>
    <recommendedName>
        <fullName evidence="5">Lipase domain-containing protein</fullName>
    </recommendedName>
</protein>
<dbReference type="FunFam" id="3.40.50.1820:FF:000076">
    <property type="entry name" value="phospholipase A1"/>
    <property type="match status" value="1"/>
</dbReference>
<dbReference type="SUPFAM" id="SSF53474">
    <property type="entry name" value="alpha/beta-Hydrolases"/>
    <property type="match status" value="1"/>
</dbReference>
<dbReference type="PANTHER" id="PTHR11610">
    <property type="entry name" value="LIPASE"/>
    <property type="match status" value="1"/>
</dbReference>
<dbReference type="EMBL" id="CH963852">
    <property type="protein sequence ID" value="EDW75589.1"/>
    <property type="molecule type" value="Genomic_DNA"/>
</dbReference>
<keyword evidence="6" id="KW-0378">Hydrolase</keyword>
<dbReference type="AlphaFoldDB" id="B4MU00"/>
<dbReference type="InterPro" id="IPR033906">
    <property type="entry name" value="Lipase_N"/>
</dbReference>
<keyword evidence="7" id="KW-1185">Reference proteome</keyword>
<reference evidence="6 7" key="1">
    <citation type="journal article" date="2007" name="Nature">
        <title>Evolution of genes and genomes on the Drosophila phylogeny.</title>
        <authorList>
            <consortium name="Drosophila 12 Genomes Consortium"/>
            <person name="Clark A.G."/>
            <person name="Eisen M.B."/>
            <person name="Smith D.R."/>
            <person name="Bergman C.M."/>
            <person name="Oliver B."/>
            <person name="Markow T.A."/>
            <person name="Kaufman T.C."/>
            <person name="Kellis M."/>
            <person name="Gelbart W."/>
            <person name="Iyer V.N."/>
            <person name="Pollard D.A."/>
            <person name="Sackton T.B."/>
            <person name="Larracuente A.M."/>
            <person name="Singh N.D."/>
            <person name="Abad J.P."/>
            <person name="Abt D.N."/>
            <person name="Adryan B."/>
            <person name="Aguade M."/>
            <person name="Akashi H."/>
            <person name="Anderson W.W."/>
            <person name="Aquadro C.F."/>
            <person name="Ardell D.H."/>
            <person name="Arguello R."/>
            <person name="Artieri C.G."/>
            <person name="Barbash D.A."/>
            <person name="Barker D."/>
            <person name="Barsanti P."/>
            <person name="Batterham P."/>
            <person name="Batzoglou S."/>
            <person name="Begun D."/>
            <person name="Bhutkar A."/>
            <person name="Blanco E."/>
            <person name="Bosak S.A."/>
            <person name="Bradley R.K."/>
            <person name="Brand A.D."/>
            <person name="Brent M.R."/>
            <person name="Brooks A.N."/>
            <person name="Brown R.H."/>
            <person name="Butlin R.K."/>
            <person name="Caggese C."/>
            <person name="Calvi B.R."/>
            <person name="Bernardo de Carvalho A."/>
            <person name="Caspi A."/>
            <person name="Castrezana S."/>
            <person name="Celniker S.E."/>
            <person name="Chang J.L."/>
            <person name="Chapple C."/>
            <person name="Chatterji S."/>
            <person name="Chinwalla A."/>
            <person name="Civetta A."/>
            <person name="Clifton S.W."/>
            <person name="Comeron J.M."/>
            <person name="Costello J.C."/>
            <person name="Coyne J.A."/>
            <person name="Daub J."/>
            <person name="David R.G."/>
            <person name="Delcher A.L."/>
            <person name="Delehaunty K."/>
            <person name="Do C.B."/>
            <person name="Ebling H."/>
            <person name="Edwards K."/>
            <person name="Eickbush T."/>
            <person name="Evans J.D."/>
            <person name="Filipski A."/>
            <person name="Findeiss S."/>
            <person name="Freyhult E."/>
            <person name="Fulton L."/>
            <person name="Fulton R."/>
            <person name="Garcia A.C."/>
            <person name="Gardiner A."/>
            <person name="Garfield D.A."/>
            <person name="Garvin B.E."/>
            <person name="Gibson G."/>
            <person name="Gilbert D."/>
            <person name="Gnerre S."/>
            <person name="Godfrey J."/>
            <person name="Good R."/>
            <person name="Gotea V."/>
            <person name="Gravely B."/>
            <person name="Greenberg A.J."/>
            <person name="Griffiths-Jones S."/>
            <person name="Gross S."/>
            <person name="Guigo R."/>
            <person name="Gustafson E.A."/>
            <person name="Haerty W."/>
            <person name="Hahn M.W."/>
            <person name="Halligan D.L."/>
            <person name="Halpern A.L."/>
            <person name="Halter G.M."/>
            <person name="Han M.V."/>
            <person name="Heger A."/>
            <person name="Hillier L."/>
            <person name="Hinrichs A.S."/>
            <person name="Holmes I."/>
            <person name="Hoskins R.A."/>
            <person name="Hubisz M.J."/>
            <person name="Hultmark D."/>
            <person name="Huntley M.A."/>
            <person name="Jaffe D.B."/>
            <person name="Jagadeeshan S."/>
            <person name="Jeck W.R."/>
            <person name="Johnson J."/>
            <person name="Jones C.D."/>
            <person name="Jordan W.C."/>
            <person name="Karpen G.H."/>
            <person name="Kataoka E."/>
            <person name="Keightley P.D."/>
            <person name="Kheradpour P."/>
            <person name="Kirkness E.F."/>
            <person name="Koerich L.B."/>
            <person name="Kristiansen K."/>
            <person name="Kudrna D."/>
            <person name="Kulathinal R.J."/>
            <person name="Kumar S."/>
            <person name="Kwok R."/>
            <person name="Lander E."/>
            <person name="Langley C.H."/>
            <person name="Lapoint R."/>
            <person name="Lazzaro B.P."/>
            <person name="Lee S.J."/>
            <person name="Levesque L."/>
            <person name="Li R."/>
            <person name="Lin C.F."/>
            <person name="Lin M.F."/>
            <person name="Lindblad-Toh K."/>
            <person name="Llopart A."/>
            <person name="Long M."/>
            <person name="Low L."/>
            <person name="Lozovsky E."/>
            <person name="Lu J."/>
            <person name="Luo M."/>
            <person name="Machado C.A."/>
            <person name="Makalowski W."/>
            <person name="Marzo M."/>
            <person name="Matsuda M."/>
            <person name="Matzkin L."/>
            <person name="McAllister B."/>
            <person name="McBride C.S."/>
            <person name="McKernan B."/>
            <person name="McKernan K."/>
            <person name="Mendez-Lago M."/>
            <person name="Minx P."/>
            <person name="Mollenhauer M.U."/>
            <person name="Montooth K."/>
            <person name="Mount S.M."/>
            <person name="Mu X."/>
            <person name="Myers E."/>
            <person name="Negre B."/>
            <person name="Newfeld S."/>
            <person name="Nielsen R."/>
            <person name="Noor M.A."/>
            <person name="O'Grady P."/>
            <person name="Pachter L."/>
            <person name="Papaceit M."/>
            <person name="Parisi M.J."/>
            <person name="Parisi M."/>
            <person name="Parts L."/>
            <person name="Pedersen J.S."/>
            <person name="Pesole G."/>
            <person name="Phillippy A.M."/>
            <person name="Ponting C.P."/>
            <person name="Pop M."/>
            <person name="Porcelli D."/>
            <person name="Powell J.R."/>
            <person name="Prohaska S."/>
            <person name="Pruitt K."/>
            <person name="Puig M."/>
            <person name="Quesneville H."/>
            <person name="Ram K.R."/>
            <person name="Rand D."/>
            <person name="Rasmussen M.D."/>
            <person name="Reed L.K."/>
            <person name="Reenan R."/>
            <person name="Reily A."/>
            <person name="Remington K.A."/>
            <person name="Rieger T.T."/>
            <person name="Ritchie M.G."/>
            <person name="Robin C."/>
            <person name="Rogers Y.H."/>
            <person name="Rohde C."/>
            <person name="Rozas J."/>
            <person name="Rubenfield M.J."/>
            <person name="Ruiz A."/>
            <person name="Russo S."/>
            <person name="Salzberg S.L."/>
            <person name="Sanchez-Gracia A."/>
            <person name="Saranga D.J."/>
            <person name="Sato H."/>
            <person name="Schaeffer S.W."/>
            <person name="Schatz M.C."/>
            <person name="Schlenke T."/>
            <person name="Schwartz R."/>
            <person name="Segarra C."/>
            <person name="Singh R.S."/>
            <person name="Sirot L."/>
            <person name="Sirota M."/>
            <person name="Sisneros N.B."/>
            <person name="Smith C.D."/>
            <person name="Smith T.F."/>
            <person name="Spieth J."/>
            <person name="Stage D.E."/>
            <person name="Stark A."/>
            <person name="Stephan W."/>
            <person name="Strausberg R.L."/>
            <person name="Strempel S."/>
            <person name="Sturgill D."/>
            <person name="Sutton G."/>
            <person name="Sutton G.G."/>
            <person name="Tao W."/>
            <person name="Teichmann S."/>
            <person name="Tobari Y.N."/>
            <person name="Tomimura Y."/>
            <person name="Tsolas J.M."/>
            <person name="Valente V.L."/>
            <person name="Venter E."/>
            <person name="Venter J.C."/>
            <person name="Vicario S."/>
            <person name="Vieira F.G."/>
            <person name="Vilella A.J."/>
            <person name="Villasante A."/>
            <person name="Walenz B."/>
            <person name="Wang J."/>
            <person name="Wasserman M."/>
            <person name="Watts T."/>
            <person name="Wilson D."/>
            <person name="Wilson R.K."/>
            <person name="Wing R.A."/>
            <person name="Wolfner M.F."/>
            <person name="Wong A."/>
            <person name="Wong G.K."/>
            <person name="Wu C.I."/>
            <person name="Wu G."/>
            <person name="Yamamoto D."/>
            <person name="Yang H.P."/>
            <person name="Yang S.P."/>
            <person name="Yorke J.A."/>
            <person name="Yoshida K."/>
            <person name="Zdobnov E."/>
            <person name="Zhang P."/>
            <person name="Zhang Y."/>
            <person name="Zimin A.V."/>
            <person name="Baldwin J."/>
            <person name="Abdouelleil A."/>
            <person name="Abdulkadir J."/>
            <person name="Abebe A."/>
            <person name="Abera B."/>
            <person name="Abreu J."/>
            <person name="Acer S.C."/>
            <person name="Aftuck L."/>
            <person name="Alexander A."/>
            <person name="An P."/>
            <person name="Anderson E."/>
            <person name="Anderson S."/>
            <person name="Arachi H."/>
            <person name="Azer M."/>
            <person name="Bachantsang P."/>
            <person name="Barry A."/>
            <person name="Bayul T."/>
            <person name="Berlin A."/>
            <person name="Bessette D."/>
            <person name="Bloom T."/>
            <person name="Blye J."/>
            <person name="Boguslavskiy L."/>
            <person name="Bonnet C."/>
            <person name="Boukhgalter B."/>
            <person name="Bourzgui I."/>
            <person name="Brown A."/>
            <person name="Cahill P."/>
            <person name="Channer S."/>
            <person name="Cheshatsang Y."/>
            <person name="Chuda L."/>
            <person name="Citroen M."/>
            <person name="Collymore A."/>
            <person name="Cooke P."/>
            <person name="Costello M."/>
            <person name="D'Aco K."/>
            <person name="Daza R."/>
            <person name="De Haan G."/>
            <person name="DeGray S."/>
            <person name="DeMaso C."/>
            <person name="Dhargay N."/>
            <person name="Dooley K."/>
            <person name="Dooley E."/>
            <person name="Doricent M."/>
            <person name="Dorje P."/>
            <person name="Dorjee K."/>
            <person name="Dupes A."/>
            <person name="Elong R."/>
            <person name="Falk J."/>
            <person name="Farina A."/>
            <person name="Faro S."/>
            <person name="Ferguson D."/>
            <person name="Fisher S."/>
            <person name="Foley C.D."/>
            <person name="Franke A."/>
            <person name="Friedrich D."/>
            <person name="Gadbois L."/>
            <person name="Gearin G."/>
            <person name="Gearin C.R."/>
            <person name="Giannoukos G."/>
            <person name="Goode T."/>
            <person name="Graham J."/>
            <person name="Grandbois E."/>
            <person name="Grewal S."/>
            <person name="Gyaltsen K."/>
            <person name="Hafez N."/>
            <person name="Hagos B."/>
            <person name="Hall J."/>
            <person name="Henson C."/>
            <person name="Hollinger A."/>
            <person name="Honan T."/>
            <person name="Huard M.D."/>
            <person name="Hughes L."/>
            <person name="Hurhula B."/>
            <person name="Husby M.E."/>
            <person name="Kamat A."/>
            <person name="Kanga B."/>
            <person name="Kashin S."/>
            <person name="Khazanovich D."/>
            <person name="Kisner P."/>
            <person name="Lance K."/>
            <person name="Lara M."/>
            <person name="Lee W."/>
            <person name="Lennon N."/>
            <person name="Letendre F."/>
            <person name="LeVine R."/>
            <person name="Lipovsky A."/>
            <person name="Liu X."/>
            <person name="Liu J."/>
            <person name="Liu S."/>
            <person name="Lokyitsang T."/>
            <person name="Lokyitsang Y."/>
            <person name="Lubonja R."/>
            <person name="Lui A."/>
            <person name="MacDonald P."/>
            <person name="Magnisalis V."/>
            <person name="Maru K."/>
            <person name="Matthews C."/>
            <person name="McCusker W."/>
            <person name="McDonough S."/>
            <person name="Mehta T."/>
            <person name="Meldrim J."/>
            <person name="Meneus L."/>
            <person name="Mihai O."/>
            <person name="Mihalev A."/>
            <person name="Mihova T."/>
            <person name="Mittelman R."/>
            <person name="Mlenga V."/>
            <person name="Montmayeur A."/>
            <person name="Mulrain L."/>
            <person name="Navidi A."/>
            <person name="Naylor J."/>
            <person name="Negash T."/>
            <person name="Nguyen T."/>
            <person name="Nguyen N."/>
            <person name="Nicol R."/>
            <person name="Norbu C."/>
            <person name="Norbu N."/>
            <person name="Novod N."/>
            <person name="O'Neill B."/>
            <person name="Osman S."/>
            <person name="Markiewicz E."/>
            <person name="Oyono O.L."/>
            <person name="Patti C."/>
            <person name="Phunkhang P."/>
            <person name="Pierre F."/>
            <person name="Priest M."/>
            <person name="Raghuraman S."/>
            <person name="Rege F."/>
            <person name="Reyes R."/>
            <person name="Rise C."/>
            <person name="Rogov P."/>
            <person name="Ross K."/>
            <person name="Ryan E."/>
            <person name="Settipalli S."/>
            <person name="Shea T."/>
            <person name="Sherpa N."/>
            <person name="Shi L."/>
            <person name="Shih D."/>
            <person name="Sparrow T."/>
            <person name="Spaulding J."/>
            <person name="Stalker J."/>
            <person name="Stange-Thomann N."/>
            <person name="Stavropoulos S."/>
            <person name="Stone C."/>
            <person name="Strader C."/>
            <person name="Tesfaye S."/>
            <person name="Thomson T."/>
            <person name="Thoulutsang Y."/>
            <person name="Thoulutsang D."/>
            <person name="Topham K."/>
            <person name="Topping I."/>
            <person name="Tsamla T."/>
            <person name="Vassiliev H."/>
            <person name="Vo A."/>
            <person name="Wangchuk T."/>
            <person name="Wangdi T."/>
            <person name="Weiand M."/>
            <person name="Wilkinson J."/>
            <person name="Wilson A."/>
            <person name="Yadav S."/>
            <person name="Young G."/>
            <person name="Yu Q."/>
            <person name="Zembek L."/>
            <person name="Zhong D."/>
            <person name="Zimmer A."/>
            <person name="Zwirko Z."/>
            <person name="Jaffe D.B."/>
            <person name="Alvarez P."/>
            <person name="Brockman W."/>
            <person name="Butler J."/>
            <person name="Chin C."/>
            <person name="Gnerre S."/>
            <person name="Grabherr M."/>
            <person name="Kleber M."/>
            <person name="Mauceli E."/>
            <person name="MacCallum I."/>
        </authorList>
    </citation>
    <scope>NUCLEOTIDE SEQUENCE [LARGE SCALE GENOMIC DNA]</scope>
    <source>
        <strain evidence="7">Tucson 14030-0811.24</strain>
    </source>
</reference>
<comment type="subcellular location">
    <subcellularLocation>
        <location evidence="1">Secreted</location>
    </subcellularLocation>
</comment>
<dbReference type="OMA" id="PNNHIRP"/>